<feature type="region of interest" description="Disordered" evidence="1">
    <location>
        <begin position="176"/>
        <end position="198"/>
    </location>
</feature>
<dbReference type="GO" id="GO:0016301">
    <property type="term" value="F:kinase activity"/>
    <property type="evidence" value="ECO:0007669"/>
    <property type="project" value="UniProtKB-KW"/>
</dbReference>
<evidence type="ECO:0000256" key="1">
    <source>
        <dbReference type="SAM" id="MobiDB-lite"/>
    </source>
</evidence>
<evidence type="ECO:0000313" key="3">
    <source>
        <dbReference type="Proteomes" id="UP000245081"/>
    </source>
</evidence>
<reference evidence="2 3" key="1">
    <citation type="journal article" date="2018" name="Environ. Microbiol.">
        <title>Isolation and genomic characterization of Novimethylophilus kurashikiensis gen. nov. sp. nov., a new lanthanide-dependent methylotrophic species of Methylophilaceae.</title>
        <authorList>
            <person name="Lv H."/>
            <person name="Sahin N."/>
            <person name="Tani A."/>
        </authorList>
    </citation>
    <scope>NUCLEOTIDE SEQUENCE [LARGE SCALE GENOMIC DNA]</scope>
    <source>
        <strain evidence="2 3">La2-4</strain>
    </source>
</reference>
<accession>A0A2R5FC37</accession>
<organism evidence="2 3">
    <name type="scientific">Novimethylophilus kurashikiensis</name>
    <dbReference type="NCBI Taxonomy" id="1825523"/>
    <lineage>
        <taxon>Bacteria</taxon>
        <taxon>Pseudomonadati</taxon>
        <taxon>Pseudomonadota</taxon>
        <taxon>Betaproteobacteria</taxon>
        <taxon>Nitrosomonadales</taxon>
        <taxon>Methylophilaceae</taxon>
        <taxon>Novimethylophilus</taxon>
    </lineage>
</organism>
<comment type="caution">
    <text evidence="2">The sequence shown here is derived from an EMBL/GenBank/DDBJ whole genome shotgun (WGS) entry which is preliminary data.</text>
</comment>
<dbReference type="AlphaFoldDB" id="A0A2R5FC37"/>
<proteinExistence type="predicted"/>
<keyword evidence="2" id="KW-0418">Kinase</keyword>
<sequence>MLDVIANALYLGFLTTTQVSLLTVGDVPKMPLHTVAQVEFKPQTTIFSENFRCRYSGITVPFERDWEEVTENTFTHSKTVNPPELGKTYKYAILVNKKSCPGKPVEHMFSTGTYMAKFSDAGVPDDMLVVAIGLNPEADKQPQWFQQVMKAVQDAAGSNAVAKDFLDFNASGVPKDAVAKQSKKEDAQPGAEQANKAN</sequence>
<dbReference type="RefSeq" id="WP_109015687.1">
    <property type="nucleotide sequence ID" value="NZ_BDOQ01000008.1"/>
</dbReference>
<dbReference type="Proteomes" id="UP000245081">
    <property type="component" value="Unassembled WGS sequence"/>
</dbReference>
<keyword evidence="3" id="KW-1185">Reference proteome</keyword>
<gene>
    <name evidence="2" type="ORF">NMK_2092</name>
</gene>
<dbReference type="OrthoDB" id="8776531at2"/>
<protein>
    <submittedName>
        <fullName evidence="2">Chain length determinant protein tyrosine kinase EpsG</fullName>
    </submittedName>
</protein>
<keyword evidence="2" id="KW-0808">Transferase</keyword>
<dbReference type="EMBL" id="BDOQ01000008">
    <property type="protein sequence ID" value="GBG14493.1"/>
    <property type="molecule type" value="Genomic_DNA"/>
</dbReference>
<evidence type="ECO:0000313" key="2">
    <source>
        <dbReference type="EMBL" id="GBG14493.1"/>
    </source>
</evidence>
<name>A0A2R5FC37_9PROT</name>